<comment type="caution">
    <text evidence="6">The sequence shown here is derived from an EMBL/GenBank/DDBJ whole genome shotgun (WGS) entry which is preliminary data.</text>
</comment>
<dbReference type="Proteomes" id="UP001338309">
    <property type="component" value="Unassembled WGS sequence"/>
</dbReference>
<dbReference type="InterPro" id="IPR009993">
    <property type="entry name" value="WecF"/>
</dbReference>
<proteinExistence type="predicted"/>
<sequence length="381" mass="44724">MHSHENLVFLPDSPYSEWIIKRCEELFPHLNQYVLLVDELGQPTRLRYPDLLILKNNQLESLEKLHLQKPFKRIIVNYHTPFIGHFLECNKDKFGQTKVIWIIWSGDLYKHGKFLKRAYTPLTLTILPPKGRFKNIRQGIHHRMLQILGKPNQYTFEKSFSRFDMVGSFFEKDTIEAKEVLGVNAKWIRFAFLSLEELFAEKDLLKNPILGNKIMVGHSGSPENNHLDVFERLRELIPQNDRVVLSPLSYGNPKYLGFVKAKGKEWFGKNFESLEKFIPRETYYNKLSEVSVAIFNHKIQQAFGNILGLIFMGTKVFLNPENPVYIELVQAGIQVFDYSQMTKEDLDSPLSKETISRNRELMQQIFNEEKIRSFYKDIFLS</sequence>
<evidence type="ECO:0008006" key="8">
    <source>
        <dbReference type="Google" id="ProtNLM"/>
    </source>
</evidence>
<evidence type="ECO:0000313" key="6">
    <source>
        <dbReference type="EMBL" id="GMQ29518.1"/>
    </source>
</evidence>
<gene>
    <name evidence="6" type="ORF">Aconfl_21610</name>
</gene>
<dbReference type="RefSeq" id="WP_338224240.1">
    <property type="nucleotide sequence ID" value="NZ_BTPD01000006.1"/>
</dbReference>
<organism evidence="6 7">
    <name type="scientific">Algoriphagus confluentis</name>
    <dbReference type="NCBI Taxonomy" id="1697556"/>
    <lineage>
        <taxon>Bacteria</taxon>
        <taxon>Pseudomonadati</taxon>
        <taxon>Bacteroidota</taxon>
        <taxon>Cytophagia</taxon>
        <taxon>Cytophagales</taxon>
        <taxon>Cyclobacteriaceae</taxon>
        <taxon>Algoriphagus</taxon>
    </lineage>
</organism>
<protein>
    <recommendedName>
        <fullName evidence="8">4-alpha-L-fucosyltransferase glycosyl transferase group 56</fullName>
    </recommendedName>
</protein>
<dbReference type="Pfam" id="PF07429">
    <property type="entry name" value="Glyco_transf_56"/>
    <property type="match status" value="1"/>
</dbReference>
<keyword evidence="1" id="KW-1003">Cell membrane</keyword>
<accession>A0ABQ6PNH0</accession>
<keyword evidence="2" id="KW-0997">Cell inner membrane</keyword>
<evidence type="ECO:0000313" key="7">
    <source>
        <dbReference type="Proteomes" id="UP001338309"/>
    </source>
</evidence>
<reference evidence="6 7" key="1">
    <citation type="submission" date="2023-08" db="EMBL/GenBank/DDBJ databases">
        <title>Draft genome sequence of Algoriphagus confluentis.</title>
        <authorList>
            <person name="Takatani N."/>
            <person name="Hosokawa M."/>
            <person name="Sawabe T."/>
        </authorList>
    </citation>
    <scope>NUCLEOTIDE SEQUENCE [LARGE SCALE GENOMIC DNA]</scope>
    <source>
        <strain evidence="6 7">NBRC 111222</strain>
    </source>
</reference>
<keyword evidence="3" id="KW-0328">Glycosyltransferase</keyword>
<evidence type="ECO:0000256" key="2">
    <source>
        <dbReference type="ARBA" id="ARBA00022519"/>
    </source>
</evidence>
<evidence type="ECO:0000256" key="1">
    <source>
        <dbReference type="ARBA" id="ARBA00022475"/>
    </source>
</evidence>
<keyword evidence="4" id="KW-0808">Transferase</keyword>
<keyword evidence="5" id="KW-0472">Membrane</keyword>
<keyword evidence="7" id="KW-1185">Reference proteome</keyword>
<dbReference type="EMBL" id="BTPD01000006">
    <property type="protein sequence ID" value="GMQ29518.1"/>
    <property type="molecule type" value="Genomic_DNA"/>
</dbReference>
<name>A0ABQ6PNH0_9BACT</name>
<evidence type="ECO:0000256" key="4">
    <source>
        <dbReference type="ARBA" id="ARBA00022679"/>
    </source>
</evidence>
<evidence type="ECO:0000256" key="3">
    <source>
        <dbReference type="ARBA" id="ARBA00022676"/>
    </source>
</evidence>
<evidence type="ECO:0000256" key="5">
    <source>
        <dbReference type="ARBA" id="ARBA00023136"/>
    </source>
</evidence>